<gene>
    <name evidence="2" type="ORF">GCM10007964_13460</name>
</gene>
<comment type="caution">
    <text evidence="2">The sequence shown here is derived from an EMBL/GenBank/DDBJ whole genome shotgun (WGS) entry which is preliminary data.</text>
</comment>
<dbReference type="Proteomes" id="UP000645217">
    <property type="component" value="Unassembled WGS sequence"/>
</dbReference>
<reference evidence="2" key="1">
    <citation type="journal article" date="2014" name="Int. J. Syst. Evol. Microbiol.">
        <title>Complete genome sequence of Corynebacterium casei LMG S-19264T (=DSM 44701T), isolated from a smear-ripened cheese.</title>
        <authorList>
            <consortium name="US DOE Joint Genome Institute (JGI-PGF)"/>
            <person name="Walter F."/>
            <person name="Albersmeier A."/>
            <person name="Kalinowski J."/>
            <person name="Ruckert C."/>
        </authorList>
    </citation>
    <scope>NUCLEOTIDE SEQUENCE</scope>
    <source>
        <strain evidence="2">JCM 13064</strain>
    </source>
</reference>
<name>A0A917QWN0_9ACTN</name>
<sequence length="132" mass="12871">MTGSAAPEPARIRPTSPGRGSAPAAPTAPTGPVGAALGAGPAPDGDAPVTGRFSRDGPAEGEEVWAGRPAGDGVIAAAGDATELSGDLAPPVEQIMTSPATAASCVAFRAQITGSNPAIVLISCHKPRKSPR</sequence>
<reference evidence="2" key="2">
    <citation type="submission" date="2020-09" db="EMBL/GenBank/DDBJ databases">
        <authorList>
            <person name="Sun Q."/>
            <person name="Ohkuma M."/>
        </authorList>
    </citation>
    <scope>NUCLEOTIDE SEQUENCE</scope>
    <source>
        <strain evidence="2">JCM 13064</strain>
    </source>
</reference>
<keyword evidence="3" id="KW-1185">Reference proteome</keyword>
<evidence type="ECO:0000313" key="2">
    <source>
        <dbReference type="EMBL" id="GGK71927.1"/>
    </source>
</evidence>
<dbReference type="EMBL" id="BMNT01000006">
    <property type="protein sequence ID" value="GGK71927.1"/>
    <property type="molecule type" value="Genomic_DNA"/>
</dbReference>
<feature type="region of interest" description="Disordered" evidence="1">
    <location>
        <begin position="1"/>
        <end position="68"/>
    </location>
</feature>
<feature type="compositionally biased region" description="Low complexity" evidence="1">
    <location>
        <begin position="14"/>
        <end position="51"/>
    </location>
</feature>
<proteinExistence type="predicted"/>
<evidence type="ECO:0000256" key="1">
    <source>
        <dbReference type="SAM" id="MobiDB-lite"/>
    </source>
</evidence>
<accession>A0A917QWN0</accession>
<dbReference type="AlphaFoldDB" id="A0A917QWN0"/>
<protein>
    <submittedName>
        <fullName evidence="2">Uncharacterized protein</fullName>
    </submittedName>
</protein>
<organism evidence="2 3">
    <name type="scientific">Sphaerisporangium melleum</name>
    <dbReference type="NCBI Taxonomy" id="321316"/>
    <lineage>
        <taxon>Bacteria</taxon>
        <taxon>Bacillati</taxon>
        <taxon>Actinomycetota</taxon>
        <taxon>Actinomycetes</taxon>
        <taxon>Streptosporangiales</taxon>
        <taxon>Streptosporangiaceae</taxon>
        <taxon>Sphaerisporangium</taxon>
    </lineage>
</organism>
<evidence type="ECO:0000313" key="3">
    <source>
        <dbReference type="Proteomes" id="UP000645217"/>
    </source>
</evidence>